<dbReference type="STRING" id="476157.GCA_001663155_00185"/>
<name>A0A562UTJ9_9SPHN</name>
<dbReference type="OrthoDB" id="7201546at2"/>
<dbReference type="EMBL" id="VLLK01000001">
    <property type="protein sequence ID" value="TWJ08939.1"/>
    <property type="molecule type" value="Genomic_DNA"/>
</dbReference>
<comment type="caution">
    <text evidence="3">The sequence shown here is derived from an EMBL/GenBank/DDBJ whole genome shotgun (WGS) entry which is preliminary data.</text>
</comment>
<evidence type="ECO:0000313" key="3">
    <source>
        <dbReference type="EMBL" id="TWJ08939.1"/>
    </source>
</evidence>
<dbReference type="Proteomes" id="UP000320547">
    <property type="component" value="Unassembled WGS sequence"/>
</dbReference>
<evidence type="ECO:0000256" key="2">
    <source>
        <dbReference type="SAM" id="SignalP"/>
    </source>
</evidence>
<evidence type="ECO:0000313" key="4">
    <source>
        <dbReference type="Proteomes" id="UP000320547"/>
    </source>
</evidence>
<protein>
    <submittedName>
        <fullName evidence="3">Uncharacterized protein</fullName>
    </submittedName>
</protein>
<proteinExistence type="predicted"/>
<gene>
    <name evidence="3" type="ORF">JN10_0559</name>
</gene>
<dbReference type="PROSITE" id="PS51257">
    <property type="entry name" value="PROKAR_LIPOPROTEIN"/>
    <property type="match status" value="1"/>
</dbReference>
<feature type="chain" id="PRO_5021916842" evidence="2">
    <location>
        <begin position="18"/>
        <end position="253"/>
    </location>
</feature>
<dbReference type="RefSeq" id="WP_067596529.1">
    <property type="nucleotide sequence ID" value="NZ_CP015963.1"/>
</dbReference>
<organism evidence="3 4">
    <name type="scientific">Altererythrobacter ishigakiensis</name>
    <dbReference type="NCBI Taxonomy" id="476157"/>
    <lineage>
        <taxon>Bacteria</taxon>
        <taxon>Pseudomonadati</taxon>
        <taxon>Pseudomonadota</taxon>
        <taxon>Alphaproteobacteria</taxon>
        <taxon>Sphingomonadales</taxon>
        <taxon>Erythrobacteraceae</taxon>
        <taxon>Altererythrobacter</taxon>
    </lineage>
</organism>
<keyword evidence="2" id="KW-0732">Signal</keyword>
<reference evidence="3 4" key="1">
    <citation type="submission" date="2019-07" db="EMBL/GenBank/DDBJ databases">
        <title>Genomic Encyclopedia of Archaeal and Bacterial Type Strains, Phase II (KMG-II): from individual species to whole genera.</title>
        <authorList>
            <person name="Goeker M."/>
        </authorList>
    </citation>
    <scope>NUCLEOTIDE SEQUENCE [LARGE SCALE GENOMIC DNA]</scope>
    <source>
        <strain evidence="3 4">ATCC BAA-2084</strain>
    </source>
</reference>
<feature type="signal peptide" evidence="2">
    <location>
        <begin position="1"/>
        <end position="17"/>
    </location>
</feature>
<keyword evidence="4" id="KW-1185">Reference proteome</keyword>
<dbReference type="AlphaFoldDB" id="A0A562UTJ9"/>
<feature type="region of interest" description="Disordered" evidence="1">
    <location>
        <begin position="185"/>
        <end position="214"/>
    </location>
</feature>
<accession>A0A562UTJ9</accession>
<sequence>MRIVAALMIVLALSACASKPRGPRPDVIDRILTGAPGEAQPSKIVVAEIAYAQAATERGQYTAAREFAGPAAKYHGRNGPVSALTLLDTLGTDPEKSVQWEPKAVVISCDATLAVSQGRYQDAEGIVGNYVTVWQRQSDREYRWIYDVAGPDVPQPPKREEPEFEGPSIVVTSIDAVRGLIADCPKRGEASPAPPAVSLADDVPQGGGVSPDGTLRWRWEHRTDGTKYVVADYLYQGEWQIAIEEGLTSPPAP</sequence>
<evidence type="ECO:0000256" key="1">
    <source>
        <dbReference type="SAM" id="MobiDB-lite"/>
    </source>
</evidence>